<reference evidence="11 12" key="1">
    <citation type="submission" date="2018-06" db="EMBL/GenBank/DDBJ databases">
        <title>Comparative genomics reveals the genomic features of Rhizophagus irregularis, R. cerebriforme, R. diaphanum and Gigaspora rosea, and their symbiotic lifestyle signature.</title>
        <authorList>
            <person name="Morin E."/>
            <person name="San Clemente H."/>
            <person name="Chen E.C.H."/>
            <person name="De La Providencia I."/>
            <person name="Hainaut M."/>
            <person name="Kuo A."/>
            <person name="Kohler A."/>
            <person name="Murat C."/>
            <person name="Tang N."/>
            <person name="Roy S."/>
            <person name="Loubradou J."/>
            <person name="Henrissat B."/>
            <person name="Grigoriev I.V."/>
            <person name="Corradi N."/>
            <person name="Roux C."/>
            <person name="Martin F.M."/>
        </authorList>
    </citation>
    <scope>NUCLEOTIDE SEQUENCE [LARGE SCALE GENOMIC DNA]</scope>
    <source>
        <strain evidence="11 12">DAOM 227022</strain>
    </source>
</reference>
<name>A0A397TK12_9GLOM</name>
<evidence type="ECO:0000259" key="10">
    <source>
        <dbReference type="Pfam" id="PF24536"/>
    </source>
</evidence>
<feature type="transmembrane region" description="Helical" evidence="8">
    <location>
        <begin position="577"/>
        <end position="596"/>
    </location>
</feature>
<keyword evidence="12" id="KW-1185">Reference proteome</keyword>
<evidence type="ECO:0000259" key="9">
    <source>
        <dbReference type="Pfam" id="PF07779"/>
    </source>
</evidence>
<feature type="transmembrane region" description="Helical" evidence="8">
    <location>
        <begin position="355"/>
        <end position="371"/>
    </location>
</feature>
<keyword evidence="4 8" id="KW-0812">Transmembrane</keyword>
<evidence type="ECO:0000256" key="4">
    <source>
        <dbReference type="ARBA" id="ARBA00022692"/>
    </source>
</evidence>
<dbReference type="GO" id="GO:0005975">
    <property type="term" value="P:carbohydrate metabolic process"/>
    <property type="evidence" value="ECO:0007669"/>
    <property type="project" value="UniProtKB-ARBA"/>
</dbReference>
<dbReference type="EMBL" id="QKYT01000018">
    <property type="protein sequence ID" value="RIA98282.1"/>
    <property type="molecule type" value="Genomic_DNA"/>
</dbReference>
<feature type="transmembrane region" description="Helical" evidence="8">
    <location>
        <begin position="16"/>
        <end position="36"/>
    </location>
</feature>
<feature type="transmembrane region" description="Helical" evidence="8">
    <location>
        <begin position="673"/>
        <end position="691"/>
    </location>
</feature>
<feature type="transmembrane region" description="Helical" evidence="8">
    <location>
        <begin position="317"/>
        <end position="335"/>
    </location>
</feature>
<evidence type="ECO:0000256" key="3">
    <source>
        <dbReference type="ARBA" id="ARBA00022679"/>
    </source>
</evidence>
<feature type="transmembrane region" description="Helical" evidence="8">
    <location>
        <begin position="387"/>
        <end position="405"/>
    </location>
</feature>
<feature type="transmembrane region" description="Helical" evidence="8">
    <location>
        <begin position="451"/>
        <end position="469"/>
    </location>
</feature>
<dbReference type="InterPro" id="IPR057106">
    <property type="entry name" value="NXPE4_C"/>
</dbReference>
<dbReference type="PANTHER" id="PTHR13533">
    <property type="entry name" value="N-ACETYLNEURAMINATE 9-O-ACETYLTRANSFERASE"/>
    <property type="match status" value="1"/>
</dbReference>
<dbReference type="PANTHER" id="PTHR13533:SF1">
    <property type="entry name" value="N-ACETYLNEURAMINATE 9-O-ACETYLTRANSFERASE"/>
    <property type="match status" value="1"/>
</dbReference>
<evidence type="ECO:0000313" key="12">
    <source>
        <dbReference type="Proteomes" id="UP000265703"/>
    </source>
</evidence>
<evidence type="ECO:0000256" key="7">
    <source>
        <dbReference type="ARBA" id="ARBA00023180"/>
    </source>
</evidence>
<feature type="transmembrane region" description="Helical" evidence="8">
    <location>
        <begin position="644"/>
        <end position="661"/>
    </location>
</feature>
<evidence type="ECO:0000313" key="11">
    <source>
        <dbReference type="EMBL" id="RIA98282.1"/>
    </source>
</evidence>
<dbReference type="AlphaFoldDB" id="A0A397TK12"/>
<evidence type="ECO:0000256" key="5">
    <source>
        <dbReference type="ARBA" id="ARBA00022989"/>
    </source>
</evidence>
<evidence type="ECO:0000256" key="1">
    <source>
        <dbReference type="ARBA" id="ARBA00004141"/>
    </source>
</evidence>
<dbReference type="Pfam" id="PF07779">
    <property type="entry name" value="Cas1_AcylT"/>
    <property type="match status" value="1"/>
</dbReference>
<evidence type="ECO:0000256" key="2">
    <source>
        <dbReference type="ARBA" id="ARBA00010666"/>
    </source>
</evidence>
<sequence length="822" mass="96338">MSIGAQYYSINRTNTIHYTIWTLVVIIFIYALGSFYHNNDPFKCNSLLNDGSFLDSTKHKNWQPSSCVMSNYNAQSITTCLKNRRILFIGDSTIRTLFYSLIKKIEPTLNTTSELKHSNLHFKFNDITFEFQWDPFLNSNSTDILLGKSYEGSRGLFGKRPSILVLGSGLWYLRHQEESGGINGWKQNIDKIVDIITSSPQAYFSIADTIFLAPIQYLIHEKLNPVRASTMLDEDIYEMNEYLKIKQKEKVLLDIPFVFNKIIEGAREETEDGVHYSDAITNIQADILLNYRCNNLLPKKAPMYITCCNRYPQMNRVQFGILVLFLVLIPMAVYYRMFEFRPSRLLERIIPSKSILLSILIFGSAVVYMYWSDRTSLFSKSQKQYNVYHFILLTLLYLIGGIFSLKTKDKDQLFLNRDQTDEWKGWMQLAVLVYHYLGASSVSGIYNPIRILVAAYLFMTGYGHFIFFYKKADFGLNRVINVVIRLNLLTIILTYVMNTDYLFYYFSPLTTFWFFVIYITMYIRSSRNKSMIFLLSKIALSCLIVYWIVLKPGILENIFSFLQIIANINWNAKEWRFRVQLDLFIVYIGMLVGLILIKIQEYKITEKNYWSSLKRYSIIISSIIMIWFFHFELTRESKFEYNKYHPYISFLPIISFIILRNSTQYLRSTTSGLFTFFGKCSLETFIGQFHMWLAGDTKGLLILVGDGQWGFWWWINLIVTSSIFIYICFYLARSTGELTNWICSTSTMMTNINIKESTNDLNIVKVVDDDDDEFDEKKDNENDNSIFNSLINICEKLWNNLKIRMILLIIIGWIINLNYKTS</sequence>
<feature type="domain" description="Cas1p 10 TM acyl transferase" evidence="9">
    <location>
        <begin position="305"/>
        <end position="750"/>
    </location>
</feature>
<dbReference type="InterPro" id="IPR012419">
    <property type="entry name" value="Cas1_AcylTrans_dom"/>
</dbReference>
<evidence type="ECO:0000256" key="8">
    <source>
        <dbReference type="SAM" id="Phobius"/>
    </source>
</evidence>
<feature type="transmembrane region" description="Helical" evidence="8">
    <location>
        <begin position="616"/>
        <end position="632"/>
    </location>
</feature>
<comment type="caution">
    <text evidence="11">The sequence shown here is derived from an EMBL/GenBank/DDBJ whole genome shotgun (WGS) entry which is preliminary data.</text>
</comment>
<gene>
    <name evidence="11" type="ORF">C1645_719104</name>
</gene>
<keyword evidence="5 8" id="KW-1133">Transmembrane helix</keyword>
<feature type="transmembrane region" description="Helical" evidence="8">
    <location>
        <begin position="711"/>
        <end position="732"/>
    </location>
</feature>
<evidence type="ECO:0000256" key="6">
    <source>
        <dbReference type="ARBA" id="ARBA00023136"/>
    </source>
</evidence>
<accession>A0A397TK12</accession>
<feature type="domain" description="NXPE C-terminal" evidence="10">
    <location>
        <begin position="62"/>
        <end position="122"/>
    </location>
</feature>
<keyword evidence="7" id="KW-0325">Glycoprotein</keyword>
<keyword evidence="3" id="KW-0808">Transferase</keyword>
<dbReference type="GO" id="GO:0016740">
    <property type="term" value="F:transferase activity"/>
    <property type="evidence" value="ECO:0007669"/>
    <property type="project" value="UniProtKB-KW"/>
</dbReference>
<dbReference type="OrthoDB" id="1932925at2759"/>
<dbReference type="Pfam" id="PF24536">
    <property type="entry name" value="NXPE4_C"/>
    <property type="match status" value="1"/>
</dbReference>
<dbReference type="Proteomes" id="UP000265703">
    <property type="component" value="Unassembled WGS sequence"/>
</dbReference>
<keyword evidence="6 8" id="KW-0472">Membrane</keyword>
<comment type="subcellular location">
    <subcellularLocation>
        <location evidence="1">Membrane</location>
        <topology evidence="1">Multi-pass membrane protein</topology>
    </subcellularLocation>
</comment>
<comment type="similarity">
    <text evidence="2">Belongs to the PC-esterase family. CASD1 subfamily.</text>
</comment>
<protein>
    <submittedName>
        <fullName evidence="11">Uncharacterized protein</fullName>
    </submittedName>
</protein>
<dbReference type="GO" id="GO:0016020">
    <property type="term" value="C:membrane"/>
    <property type="evidence" value="ECO:0007669"/>
    <property type="project" value="UniProtKB-SubCell"/>
</dbReference>
<organism evidence="11 12">
    <name type="scientific">Glomus cerebriforme</name>
    <dbReference type="NCBI Taxonomy" id="658196"/>
    <lineage>
        <taxon>Eukaryota</taxon>
        <taxon>Fungi</taxon>
        <taxon>Fungi incertae sedis</taxon>
        <taxon>Mucoromycota</taxon>
        <taxon>Glomeromycotina</taxon>
        <taxon>Glomeromycetes</taxon>
        <taxon>Glomerales</taxon>
        <taxon>Glomeraceae</taxon>
        <taxon>Glomus</taxon>
    </lineage>
</organism>
<feature type="transmembrane region" description="Helical" evidence="8">
    <location>
        <begin position="801"/>
        <end position="819"/>
    </location>
</feature>
<dbReference type="GO" id="GO:0005794">
    <property type="term" value="C:Golgi apparatus"/>
    <property type="evidence" value="ECO:0007669"/>
    <property type="project" value="UniProtKB-ARBA"/>
</dbReference>
<feature type="transmembrane region" description="Helical" evidence="8">
    <location>
        <begin position="476"/>
        <end position="496"/>
    </location>
</feature>
<feature type="transmembrane region" description="Helical" evidence="8">
    <location>
        <begin position="502"/>
        <end position="523"/>
    </location>
</feature>
<proteinExistence type="inferred from homology"/>